<evidence type="ECO:0000313" key="3">
    <source>
        <dbReference type="Proteomes" id="UP000184036"/>
    </source>
</evidence>
<dbReference type="InterPro" id="IPR036514">
    <property type="entry name" value="SGNH_hydro_sf"/>
</dbReference>
<keyword evidence="3" id="KW-1185">Reference proteome</keyword>
<name>A0A1M5GVI9_9FLAO</name>
<dbReference type="AlphaFoldDB" id="A0A1M5GVI9"/>
<evidence type="ECO:0000313" key="2">
    <source>
        <dbReference type="EMBL" id="SHG07605.1"/>
    </source>
</evidence>
<dbReference type="RefSeq" id="WP_072990189.1">
    <property type="nucleotide sequence ID" value="NZ_FQWE01000004.1"/>
</dbReference>
<organism evidence="2 3">
    <name type="scientific">Flavobacterium segetis</name>
    <dbReference type="NCBI Taxonomy" id="271157"/>
    <lineage>
        <taxon>Bacteria</taxon>
        <taxon>Pseudomonadati</taxon>
        <taxon>Bacteroidota</taxon>
        <taxon>Flavobacteriia</taxon>
        <taxon>Flavobacteriales</taxon>
        <taxon>Flavobacteriaceae</taxon>
        <taxon>Flavobacterium</taxon>
    </lineage>
</organism>
<dbReference type="Pfam" id="PF08885">
    <property type="entry name" value="GSCFA"/>
    <property type="match status" value="1"/>
</dbReference>
<dbReference type="EMBL" id="FQWE01000004">
    <property type="protein sequence ID" value="SHG07605.1"/>
    <property type="molecule type" value="Genomic_DNA"/>
</dbReference>
<protein>
    <submittedName>
        <fullName evidence="2">GSCFA family protein</fullName>
    </submittedName>
</protein>
<dbReference type="GO" id="GO:0016788">
    <property type="term" value="F:hydrolase activity, acting on ester bonds"/>
    <property type="evidence" value="ECO:0007669"/>
    <property type="project" value="UniProtKB-ARBA"/>
</dbReference>
<dbReference type="Gene3D" id="3.40.50.1110">
    <property type="entry name" value="SGNH hydrolase"/>
    <property type="match status" value="1"/>
</dbReference>
<sequence length="316" mass="36787">MEFRTQIPISKSISPIDYDSKIISIGSCFAVNMAEKLNYFKFQNTCNPFGILFHPLAIEKMLSFAIAKKQFTDDDIFFYNERWHCFDAHSDLSNSSKDDLLATLNTVIKSINQQIVEATHLIITYGTSWIYRDIESNCIVANCHKVPQNTFNKELLSVEEIEKSIATTLQLIHSLNPVCTIIFTVSPVRHIKDGFVENQRSKANIISAIHETLDRRLSTINYFPSYEIMMDELRDYRFYAEDMLHPNKVAIDYIWERFKQTMISESSYHVINEVENIQKGLAHKSFTPDSESHKNFVTKLKEKITKLENQYSFMKF</sequence>
<dbReference type="SUPFAM" id="SSF52266">
    <property type="entry name" value="SGNH hydrolase"/>
    <property type="match status" value="1"/>
</dbReference>
<evidence type="ECO:0000259" key="1">
    <source>
        <dbReference type="Pfam" id="PF08885"/>
    </source>
</evidence>
<dbReference type="OrthoDB" id="9807687at2"/>
<gene>
    <name evidence="2" type="ORF">SAMN05444396_104179</name>
</gene>
<proteinExistence type="predicted"/>
<dbReference type="Proteomes" id="UP000184036">
    <property type="component" value="Unassembled WGS sequence"/>
</dbReference>
<accession>A0A1M5GVI9</accession>
<feature type="domain" description="GSCFA" evidence="1">
    <location>
        <begin position="21"/>
        <end position="258"/>
    </location>
</feature>
<dbReference type="InterPro" id="IPR014982">
    <property type="entry name" value="GSCFA"/>
</dbReference>
<reference evidence="3" key="1">
    <citation type="submission" date="2016-11" db="EMBL/GenBank/DDBJ databases">
        <authorList>
            <person name="Varghese N."/>
            <person name="Submissions S."/>
        </authorList>
    </citation>
    <scope>NUCLEOTIDE SEQUENCE [LARGE SCALE GENOMIC DNA]</scope>
    <source>
        <strain evidence="3">DSM 19741</strain>
    </source>
</reference>
<dbReference type="STRING" id="271157.SAMN05444396_104179"/>